<comment type="caution">
    <text evidence="3">The sequence shown here is derived from an EMBL/GenBank/DDBJ whole genome shotgun (WGS) entry which is preliminary data.</text>
</comment>
<dbReference type="EMBL" id="JAKCXM010000570">
    <property type="protein sequence ID" value="KAJ0392805.1"/>
    <property type="molecule type" value="Genomic_DNA"/>
</dbReference>
<protein>
    <submittedName>
        <fullName evidence="3">Uncharacterized protein</fullName>
    </submittedName>
</protein>
<keyword evidence="4" id="KW-1185">Reference proteome</keyword>
<evidence type="ECO:0000313" key="4">
    <source>
        <dbReference type="Proteomes" id="UP001209570"/>
    </source>
</evidence>
<evidence type="ECO:0000256" key="1">
    <source>
        <dbReference type="SAM" id="MobiDB-lite"/>
    </source>
</evidence>
<keyword evidence="2" id="KW-0732">Signal</keyword>
<sequence>MVRLVSVAALSAAAAVPLAAAHTNMMDPQPNWPANFYNGNSPYGRIDGDKFQSSVPNWQGANRINDVLKSTGSATLRDFIYKNIVTEKDKECGNSLLTGPKRTLGNAIDFPWGHPGPCEAWCDDNKIFFNENCQGNNVGKIPVDKAKCNNAKRVQVFYVGTHVPNWEVYGNCAPLEGSGAGPAPAPGPAPGPTPGPAPGPTPKPNPAPKPTKNKCNRRLRKDYDY</sequence>
<reference evidence="3" key="1">
    <citation type="submission" date="2021-12" db="EMBL/GenBank/DDBJ databases">
        <title>Prjna785345.</title>
        <authorList>
            <person name="Rujirawat T."/>
            <person name="Krajaejun T."/>
        </authorList>
    </citation>
    <scope>NUCLEOTIDE SEQUENCE</scope>
    <source>
        <strain evidence="3">Pi057C3</strain>
    </source>
</reference>
<organism evidence="3 4">
    <name type="scientific">Pythium insidiosum</name>
    <name type="common">Pythiosis disease agent</name>
    <dbReference type="NCBI Taxonomy" id="114742"/>
    <lineage>
        <taxon>Eukaryota</taxon>
        <taxon>Sar</taxon>
        <taxon>Stramenopiles</taxon>
        <taxon>Oomycota</taxon>
        <taxon>Peronosporomycetes</taxon>
        <taxon>Pythiales</taxon>
        <taxon>Pythiaceae</taxon>
        <taxon>Pythium</taxon>
    </lineage>
</organism>
<gene>
    <name evidence="3" type="ORF">P43SY_000011</name>
</gene>
<proteinExistence type="predicted"/>
<feature type="compositionally biased region" description="Basic residues" evidence="1">
    <location>
        <begin position="211"/>
        <end position="225"/>
    </location>
</feature>
<feature type="region of interest" description="Disordered" evidence="1">
    <location>
        <begin position="177"/>
        <end position="225"/>
    </location>
</feature>
<feature type="compositionally biased region" description="Pro residues" evidence="1">
    <location>
        <begin position="183"/>
        <end position="209"/>
    </location>
</feature>
<evidence type="ECO:0000313" key="3">
    <source>
        <dbReference type="EMBL" id="KAJ0392805.1"/>
    </source>
</evidence>
<feature type="signal peptide" evidence="2">
    <location>
        <begin position="1"/>
        <end position="21"/>
    </location>
</feature>
<dbReference type="AlphaFoldDB" id="A0AAD5LUM3"/>
<name>A0AAD5LUM3_PYTIN</name>
<accession>A0AAD5LUM3</accession>
<dbReference type="Proteomes" id="UP001209570">
    <property type="component" value="Unassembled WGS sequence"/>
</dbReference>
<evidence type="ECO:0000256" key="2">
    <source>
        <dbReference type="SAM" id="SignalP"/>
    </source>
</evidence>
<feature type="chain" id="PRO_5042053361" evidence="2">
    <location>
        <begin position="22"/>
        <end position="225"/>
    </location>
</feature>